<sequence length="206" mass="22032">MTTVAAPSAHAIARPLDATATAYALSNADRDSSPAPVSGALLRSLLASALHSRGAAAVEPDTGTVLLTFGQIACMAPAELGPVFRAVPCERPPLTPCCARCGHWKGEHDNPAAPTACTRYRLSIGPARYSMPDHDGVTYAWVRRMGRSRVVFQVMEPSVYFPGGTLVVHRYPEIGDGPVSFSAHFRVIDPAIRAAFIARARARVRR</sequence>
<dbReference type="AlphaFoldDB" id="A0A2S1T1W3"/>
<protein>
    <submittedName>
        <fullName evidence="1">Uncharacterized protein</fullName>
    </submittedName>
</protein>
<dbReference type="OrthoDB" id="4187072at2"/>
<proteinExistence type="predicted"/>
<name>A0A2S1T1W3_9ACTN</name>
<evidence type="ECO:0000313" key="1">
    <source>
        <dbReference type="EMBL" id="AWI32640.1"/>
    </source>
</evidence>
<dbReference type="KEGG" id="stir:DDW44_30440"/>
<organism evidence="1 2">
    <name type="scientific">Streptomyces tirandamycinicus</name>
    <dbReference type="NCBI Taxonomy" id="2174846"/>
    <lineage>
        <taxon>Bacteria</taxon>
        <taxon>Bacillati</taxon>
        <taxon>Actinomycetota</taxon>
        <taxon>Actinomycetes</taxon>
        <taxon>Kitasatosporales</taxon>
        <taxon>Streptomycetaceae</taxon>
        <taxon>Streptomyces</taxon>
    </lineage>
</organism>
<gene>
    <name evidence="1" type="ORF">DDW44_30440</name>
</gene>
<accession>A0A2S1T1W3</accession>
<evidence type="ECO:0000313" key="2">
    <source>
        <dbReference type="Proteomes" id="UP000244900"/>
    </source>
</evidence>
<dbReference type="Proteomes" id="UP000244900">
    <property type="component" value="Chromosome"/>
</dbReference>
<dbReference type="EMBL" id="CP029188">
    <property type="protein sequence ID" value="AWI32640.1"/>
    <property type="molecule type" value="Genomic_DNA"/>
</dbReference>
<dbReference type="RefSeq" id="WP_108908508.1">
    <property type="nucleotide sequence ID" value="NZ_CP029188.1"/>
</dbReference>
<reference evidence="1 2" key="1">
    <citation type="submission" date="2018-05" db="EMBL/GenBank/DDBJ databases">
        <title>Complete genome sequence of sponge-derived Streptomyces sp. HNM0039.</title>
        <authorList>
            <person name="Huang X."/>
            <person name="Zhou S."/>
        </authorList>
    </citation>
    <scope>NUCLEOTIDE SEQUENCE [LARGE SCALE GENOMIC DNA]</scope>
    <source>
        <strain evidence="1 2">HNM0039</strain>
    </source>
</reference>
<keyword evidence="2" id="KW-1185">Reference proteome</keyword>